<gene>
    <name evidence="1" type="ORF">A3D67_03255</name>
</gene>
<evidence type="ECO:0000313" key="2">
    <source>
        <dbReference type="Proteomes" id="UP000178099"/>
    </source>
</evidence>
<evidence type="ECO:0000313" key="1">
    <source>
        <dbReference type="EMBL" id="OGZ11047.1"/>
    </source>
</evidence>
<organism evidence="1 2">
    <name type="scientific">Candidatus Lloydbacteria bacterium RIFCSPHIGHO2_02_FULL_51_22</name>
    <dbReference type="NCBI Taxonomy" id="1798663"/>
    <lineage>
        <taxon>Bacteria</taxon>
        <taxon>Candidatus Lloydiibacteriota</taxon>
    </lineage>
</organism>
<accession>A0A1G2DBP0</accession>
<dbReference type="AlphaFoldDB" id="A0A1G2DBP0"/>
<dbReference type="Proteomes" id="UP000178099">
    <property type="component" value="Unassembled WGS sequence"/>
</dbReference>
<protein>
    <submittedName>
        <fullName evidence="1">Uncharacterized protein</fullName>
    </submittedName>
</protein>
<sequence>MLAKNMEKEPRQESPKTLRNVEVQKFITFREIQAEDLPLIEKLASFSKDLLIGELHNLFLLDKERSGAMLEGLAERSRDQTRTKLFETMLQFYNKYGWLISHNLVRVLERI</sequence>
<reference evidence="1 2" key="1">
    <citation type="journal article" date="2016" name="Nat. Commun.">
        <title>Thousands of microbial genomes shed light on interconnected biogeochemical processes in an aquifer system.</title>
        <authorList>
            <person name="Anantharaman K."/>
            <person name="Brown C.T."/>
            <person name="Hug L.A."/>
            <person name="Sharon I."/>
            <person name="Castelle C.J."/>
            <person name="Probst A.J."/>
            <person name="Thomas B.C."/>
            <person name="Singh A."/>
            <person name="Wilkins M.J."/>
            <person name="Karaoz U."/>
            <person name="Brodie E.L."/>
            <person name="Williams K.H."/>
            <person name="Hubbard S.S."/>
            <person name="Banfield J.F."/>
        </authorList>
    </citation>
    <scope>NUCLEOTIDE SEQUENCE [LARGE SCALE GENOMIC DNA]</scope>
</reference>
<dbReference type="EMBL" id="MHLN01000027">
    <property type="protein sequence ID" value="OGZ11047.1"/>
    <property type="molecule type" value="Genomic_DNA"/>
</dbReference>
<name>A0A1G2DBP0_9BACT</name>
<proteinExistence type="predicted"/>
<comment type="caution">
    <text evidence="1">The sequence shown here is derived from an EMBL/GenBank/DDBJ whole genome shotgun (WGS) entry which is preliminary data.</text>
</comment>